<gene>
    <name evidence="2" type="ORF">IW256_006997</name>
</gene>
<name>A0A931GU86_9ACTN</name>
<reference evidence="2" key="1">
    <citation type="submission" date="2020-11" db="EMBL/GenBank/DDBJ databases">
        <title>Sequencing the genomes of 1000 actinobacteria strains.</title>
        <authorList>
            <person name="Klenk H.-P."/>
        </authorList>
    </citation>
    <scope>NUCLEOTIDE SEQUENCE</scope>
    <source>
        <strain evidence="2">DSM 43175</strain>
    </source>
</reference>
<dbReference type="Proteomes" id="UP000614047">
    <property type="component" value="Unassembled WGS sequence"/>
</dbReference>
<accession>A0A931GU86</accession>
<evidence type="ECO:0000313" key="3">
    <source>
        <dbReference type="Proteomes" id="UP000614047"/>
    </source>
</evidence>
<sequence length="67" mass="6904">MTSMVLAAGPVYAAPAPKDWTVEAVKGGHRVTLRLDEPLPVRGAVPEPAVDGRSQGPARSRAQGEGA</sequence>
<evidence type="ECO:0000313" key="2">
    <source>
        <dbReference type="EMBL" id="MBG6092884.1"/>
    </source>
</evidence>
<proteinExistence type="predicted"/>
<dbReference type="AlphaFoldDB" id="A0A931GU86"/>
<evidence type="ECO:0000256" key="1">
    <source>
        <dbReference type="SAM" id="MobiDB-lite"/>
    </source>
</evidence>
<protein>
    <submittedName>
        <fullName evidence="2">Uncharacterized protein</fullName>
    </submittedName>
</protein>
<dbReference type="EMBL" id="JADOUA010000001">
    <property type="protein sequence ID" value="MBG6092884.1"/>
    <property type="molecule type" value="Genomic_DNA"/>
</dbReference>
<dbReference type="RefSeq" id="WP_197015008.1">
    <property type="nucleotide sequence ID" value="NZ_BAABES010000009.1"/>
</dbReference>
<comment type="caution">
    <text evidence="2">The sequence shown here is derived from an EMBL/GenBank/DDBJ whole genome shotgun (WGS) entry which is preliminary data.</text>
</comment>
<keyword evidence="3" id="KW-1185">Reference proteome</keyword>
<feature type="region of interest" description="Disordered" evidence="1">
    <location>
        <begin position="37"/>
        <end position="67"/>
    </location>
</feature>
<organism evidence="2 3">
    <name type="scientific">Actinomadura viridis</name>
    <dbReference type="NCBI Taxonomy" id="58110"/>
    <lineage>
        <taxon>Bacteria</taxon>
        <taxon>Bacillati</taxon>
        <taxon>Actinomycetota</taxon>
        <taxon>Actinomycetes</taxon>
        <taxon>Streptosporangiales</taxon>
        <taxon>Thermomonosporaceae</taxon>
        <taxon>Actinomadura</taxon>
    </lineage>
</organism>